<feature type="region of interest" description="Disordered" evidence="1">
    <location>
        <begin position="242"/>
        <end position="264"/>
    </location>
</feature>
<accession>A0ABS4W6Z6</accession>
<dbReference type="Proteomes" id="UP001519295">
    <property type="component" value="Unassembled WGS sequence"/>
</dbReference>
<gene>
    <name evidence="2" type="ORF">JOF36_007734</name>
</gene>
<organism evidence="2 3">
    <name type="scientific">Pseudonocardia parietis</name>
    <dbReference type="NCBI Taxonomy" id="570936"/>
    <lineage>
        <taxon>Bacteria</taxon>
        <taxon>Bacillati</taxon>
        <taxon>Actinomycetota</taxon>
        <taxon>Actinomycetes</taxon>
        <taxon>Pseudonocardiales</taxon>
        <taxon>Pseudonocardiaceae</taxon>
        <taxon>Pseudonocardia</taxon>
    </lineage>
</organism>
<comment type="caution">
    <text evidence="2">The sequence shown here is derived from an EMBL/GenBank/DDBJ whole genome shotgun (WGS) entry which is preliminary data.</text>
</comment>
<reference evidence="2 3" key="1">
    <citation type="submission" date="2021-03" db="EMBL/GenBank/DDBJ databases">
        <title>Sequencing the genomes of 1000 actinobacteria strains.</title>
        <authorList>
            <person name="Klenk H.-P."/>
        </authorList>
    </citation>
    <scope>NUCLEOTIDE SEQUENCE [LARGE SCALE GENOMIC DNA]</scope>
    <source>
        <strain evidence="2 3">DSM 45256</strain>
    </source>
</reference>
<evidence type="ECO:0000313" key="3">
    <source>
        <dbReference type="Proteomes" id="UP001519295"/>
    </source>
</evidence>
<keyword evidence="3" id="KW-1185">Reference proteome</keyword>
<sequence>MSDHQRTVTDSKPRPSPSRTGDSRCASDVVDTSSPPASHWSCRPEPPTASRIRSTSPPGFGPSKVPSVLCSHCCEPKPGPWAAPRCSNSPRSTLPTTGHSLFPDARPCPADPLAATRHDRAGATMNPLRPHRSVAGPPNGYRWRVLPWGARLPRRRLHSERGQDAMSDDGMWDRRAVLRAAGLAASGPFLLAGCGAQEPGLPHGEPGPPVPPTEELMRQHGLLNRILVIYDAVRRRLATDQPVPATPLSSNYAVRHVPGRNRGR</sequence>
<protein>
    <submittedName>
        <fullName evidence="2">Uncharacterized protein</fullName>
    </submittedName>
</protein>
<evidence type="ECO:0000256" key="1">
    <source>
        <dbReference type="SAM" id="MobiDB-lite"/>
    </source>
</evidence>
<name>A0ABS4W6Z6_9PSEU</name>
<evidence type="ECO:0000313" key="2">
    <source>
        <dbReference type="EMBL" id="MBP2371961.1"/>
    </source>
</evidence>
<feature type="compositionally biased region" description="Basic and acidic residues" evidence="1">
    <location>
        <begin position="1"/>
        <end position="13"/>
    </location>
</feature>
<dbReference type="EMBL" id="JAGINU010000004">
    <property type="protein sequence ID" value="MBP2371961.1"/>
    <property type="molecule type" value="Genomic_DNA"/>
</dbReference>
<proteinExistence type="predicted"/>
<feature type="region of interest" description="Disordered" evidence="1">
    <location>
        <begin position="1"/>
        <end position="61"/>
    </location>
</feature>